<name>A0A2P2QQY2_RHIMU</name>
<sequence length="34" mass="3954">MNKLQTWFPCFQQAKTHMQKGIAHHNGDLAWALT</sequence>
<evidence type="ECO:0000313" key="1">
    <source>
        <dbReference type="EMBL" id="MBX69345.1"/>
    </source>
</evidence>
<accession>A0A2P2QQY2</accession>
<reference evidence="1" key="1">
    <citation type="submission" date="2018-02" db="EMBL/GenBank/DDBJ databases">
        <title>Rhizophora mucronata_Transcriptome.</title>
        <authorList>
            <person name="Meera S.P."/>
            <person name="Sreeshan A."/>
            <person name="Augustine A."/>
        </authorList>
    </citation>
    <scope>NUCLEOTIDE SEQUENCE</scope>
    <source>
        <tissue evidence="1">Leaf</tissue>
    </source>
</reference>
<organism evidence="1">
    <name type="scientific">Rhizophora mucronata</name>
    <name type="common">Asiatic mangrove</name>
    <dbReference type="NCBI Taxonomy" id="61149"/>
    <lineage>
        <taxon>Eukaryota</taxon>
        <taxon>Viridiplantae</taxon>
        <taxon>Streptophyta</taxon>
        <taxon>Embryophyta</taxon>
        <taxon>Tracheophyta</taxon>
        <taxon>Spermatophyta</taxon>
        <taxon>Magnoliopsida</taxon>
        <taxon>eudicotyledons</taxon>
        <taxon>Gunneridae</taxon>
        <taxon>Pentapetalae</taxon>
        <taxon>rosids</taxon>
        <taxon>fabids</taxon>
        <taxon>Malpighiales</taxon>
        <taxon>Rhizophoraceae</taxon>
        <taxon>Rhizophora</taxon>
    </lineage>
</organism>
<dbReference type="AlphaFoldDB" id="A0A2P2QQY2"/>
<dbReference type="EMBL" id="GGEC01088861">
    <property type="protein sequence ID" value="MBX69345.1"/>
    <property type="molecule type" value="Transcribed_RNA"/>
</dbReference>
<protein>
    <submittedName>
        <fullName evidence="1">Uncharacterized protein</fullName>
    </submittedName>
</protein>
<proteinExistence type="predicted"/>